<dbReference type="Proteomes" id="UP000242850">
    <property type="component" value="Unassembled WGS sequence"/>
</dbReference>
<evidence type="ECO:0008006" key="4">
    <source>
        <dbReference type="Google" id="ProtNLM"/>
    </source>
</evidence>
<organism evidence="2 3">
    <name type="scientific">Caloramator fervidus</name>
    <dbReference type="NCBI Taxonomy" id="29344"/>
    <lineage>
        <taxon>Bacteria</taxon>
        <taxon>Bacillati</taxon>
        <taxon>Bacillota</taxon>
        <taxon>Clostridia</taxon>
        <taxon>Eubacteriales</taxon>
        <taxon>Clostridiaceae</taxon>
        <taxon>Caloramator</taxon>
    </lineage>
</organism>
<feature type="transmembrane region" description="Helical" evidence="1">
    <location>
        <begin position="21"/>
        <end position="44"/>
    </location>
</feature>
<gene>
    <name evidence="2" type="ORF">SAMN05660865_01116</name>
</gene>
<keyword evidence="1" id="KW-0472">Membrane</keyword>
<protein>
    <recommendedName>
        <fullName evidence="4">CNNM transmembrane domain-containing protein</fullName>
    </recommendedName>
</protein>
<dbReference type="EMBL" id="FNUK01000012">
    <property type="protein sequence ID" value="SEF82457.1"/>
    <property type="molecule type" value="Genomic_DNA"/>
</dbReference>
<feature type="transmembrane region" description="Helical" evidence="1">
    <location>
        <begin position="142"/>
        <end position="159"/>
    </location>
</feature>
<evidence type="ECO:0000256" key="1">
    <source>
        <dbReference type="SAM" id="Phobius"/>
    </source>
</evidence>
<keyword evidence="3" id="KW-1185">Reference proteome</keyword>
<dbReference type="RefSeq" id="WP_242971201.1">
    <property type="nucleotide sequence ID" value="NZ_FNUK01000012.1"/>
</dbReference>
<accession>A0A1H5V7N9</accession>
<feature type="transmembrane region" description="Helical" evidence="1">
    <location>
        <begin position="50"/>
        <end position="76"/>
    </location>
</feature>
<dbReference type="AlphaFoldDB" id="A0A1H5V7N9"/>
<proteinExistence type="predicted"/>
<sequence length="206" mass="22621">MGNKKIKLYKKKSNGQNNKKWLFMIIIWTLVISFSINTLTEWIIPNVNLISAIAILLFIIFIGIFFDIIGVAVTAADEVPFHSLASRKINGAKLAVRLIRNADKVSNFCNDVIGDIVGIISGATGAVIASNISSLYTSLNKTFLALTISSIIATLTIGGKALGKNFAFVQANNIVFYISRFLEKFIKIKKSKRGKGDGYNRKSKLS</sequence>
<evidence type="ECO:0000313" key="2">
    <source>
        <dbReference type="EMBL" id="SEF82457.1"/>
    </source>
</evidence>
<keyword evidence="1" id="KW-1133">Transmembrane helix</keyword>
<name>A0A1H5V7N9_9CLOT</name>
<keyword evidence="1" id="KW-0812">Transmembrane</keyword>
<evidence type="ECO:0000313" key="3">
    <source>
        <dbReference type="Proteomes" id="UP000242850"/>
    </source>
</evidence>
<reference evidence="3" key="1">
    <citation type="submission" date="2016-10" db="EMBL/GenBank/DDBJ databases">
        <authorList>
            <person name="Varghese N."/>
            <person name="Submissions S."/>
        </authorList>
    </citation>
    <scope>NUCLEOTIDE SEQUENCE [LARGE SCALE GENOMIC DNA]</scope>
    <source>
        <strain evidence="3">DSM 5463</strain>
    </source>
</reference>